<accession>A0A1R3JUV4</accession>
<protein>
    <submittedName>
        <fullName evidence="2">Uncharacterized protein</fullName>
    </submittedName>
</protein>
<evidence type="ECO:0000313" key="2">
    <source>
        <dbReference type="EMBL" id="OMO98598.1"/>
    </source>
</evidence>
<dbReference type="Gramene" id="OMO98598">
    <property type="protein sequence ID" value="OMO98598"/>
    <property type="gene ID" value="CCACVL1_04166"/>
</dbReference>
<feature type="compositionally biased region" description="Basic and acidic residues" evidence="1">
    <location>
        <begin position="14"/>
        <end position="28"/>
    </location>
</feature>
<evidence type="ECO:0000256" key="1">
    <source>
        <dbReference type="SAM" id="MobiDB-lite"/>
    </source>
</evidence>
<reference evidence="2 3" key="1">
    <citation type="submission" date="2013-09" db="EMBL/GenBank/DDBJ databases">
        <title>Corchorus capsularis genome sequencing.</title>
        <authorList>
            <person name="Alam M."/>
            <person name="Haque M.S."/>
            <person name="Islam M.S."/>
            <person name="Emdad E.M."/>
            <person name="Islam M.M."/>
            <person name="Ahmed B."/>
            <person name="Halim A."/>
            <person name="Hossen Q.M.M."/>
            <person name="Hossain M.Z."/>
            <person name="Ahmed R."/>
            <person name="Khan M.M."/>
            <person name="Islam R."/>
            <person name="Rashid M.M."/>
            <person name="Khan S.A."/>
            <person name="Rahman M.S."/>
            <person name="Alam M."/>
        </authorList>
    </citation>
    <scope>NUCLEOTIDE SEQUENCE [LARGE SCALE GENOMIC DNA]</scope>
    <source>
        <strain evidence="3">cv. CVL-1</strain>
        <tissue evidence="2">Whole seedling</tissue>
    </source>
</reference>
<evidence type="ECO:0000313" key="3">
    <source>
        <dbReference type="Proteomes" id="UP000188268"/>
    </source>
</evidence>
<organism evidence="2 3">
    <name type="scientific">Corchorus capsularis</name>
    <name type="common">Jute</name>
    <dbReference type="NCBI Taxonomy" id="210143"/>
    <lineage>
        <taxon>Eukaryota</taxon>
        <taxon>Viridiplantae</taxon>
        <taxon>Streptophyta</taxon>
        <taxon>Embryophyta</taxon>
        <taxon>Tracheophyta</taxon>
        <taxon>Spermatophyta</taxon>
        <taxon>Magnoliopsida</taxon>
        <taxon>eudicotyledons</taxon>
        <taxon>Gunneridae</taxon>
        <taxon>Pentapetalae</taxon>
        <taxon>rosids</taxon>
        <taxon>malvids</taxon>
        <taxon>Malvales</taxon>
        <taxon>Malvaceae</taxon>
        <taxon>Grewioideae</taxon>
        <taxon>Apeibeae</taxon>
        <taxon>Corchorus</taxon>
    </lineage>
</organism>
<feature type="region of interest" description="Disordered" evidence="1">
    <location>
        <begin position="1"/>
        <end position="28"/>
    </location>
</feature>
<dbReference type="Proteomes" id="UP000188268">
    <property type="component" value="Unassembled WGS sequence"/>
</dbReference>
<proteinExistence type="predicted"/>
<comment type="caution">
    <text evidence="2">The sequence shown here is derived from an EMBL/GenBank/DDBJ whole genome shotgun (WGS) entry which is preliminary data.</text>
</comment>
<keyword evidence="3" id="KW-1185">Reference proteome</keyword>
<dbReference type="AlphaFoldDB" id="A0A1R3JUV4"/>
<name>A0A1R3JUV4_COCAP</name>
<dbReference type="EMBL" id="AWWV01007056">
    <property type="protein sequence ID" value="OMO98598.1"/>
    <property type="molecule type" value="Genomic_DNA"/>
</dbReference>
<sequence length="28" mass="3281">MEVANYTIRYKNTTSRDKKNDETMAKGD</sequence>
<gene>
    <name evidence="2" type="ORF">CCACVL1_04166</name>
</gene>